<dbReference type="Gene3D" id="1.10.390.10">
    <property type="entry name" value="Neutral Protease Domain 2"/>
    <property type="match status" value="1"/>
</dbReference>
<evidence type="ECO:0000313" key="5">
    <source>
        <dbReference type="EMBL" id="SDZ09552.1"/>
    </source>
</evidence>
<feature type="compositionally biased region" description="Acidic residues" evidence="2">
    <location>
        <begin position="31"/>
        <end position="41"/>
    </location>
</feature>
<evidence type="ECO:0000256" key="2">
    <source>
        <dbReference type="SAM" id="MobiDB-lite"/>
    </source>
</evidence>
<name>A0A1H3Q7N8_9ACTN</name>
<organism evidence="5 6">
    <name type="scientific">Geodermatophilus africanus</name>
    <dbReference type="NCBI Taxonomy" id="1137993"/>
    <lineage>
        <taxon>Bacteria</taxon>
        <taxon>Bacillati</taxon>
        <taxon>Actinomycetota</taxon>
        <taxon>Actinomycetes</taxon>
        <taxon>Geodermatophilales</taxon>
        <taxon>Geodermatophilaceae</taxon>
        <taxon>Geodermatophilus</taxon>
    </lineage>
</organism>
<keyword evidence="1" id="KW-0479">Metal-binding</keyword>
<dbReference type="SUPFAM" id="SSF55486">
    <property type="entry name" value="Metalloproteases ('zincins'), catalytic domain"/>
    <property type="match status" value="1"/>
</dbReference>
<dbReference type="STRING" id="1137993.SAMN05660209_04656"/>
<feature type="binding site" evidence="1">
    <location>
        <position position="365"/>
    </location>
    <ligand>
        <name>Zn(2+)</name>
        <dbReference type="ChEBI" id="CHEBI:29105"/>
        <note>catalytic</note>
    </ligand>
</feature>
<dbReference type="GO" id="GO:0008270">
    <property type="term" value="F:zinc ion binding"/>
    <property type="evidence" value="ECO:0007669"/>
    <property type="project" value="InterPro"/>
</dbReference>
<dbReference type="InterPro" id="IPR027268">
    <property type="entry name" value="Peptidase_M4/M1_CTD_sf"/>
</dbReference>
<keyword evidence="3" id="KW-0732">Signal</keyword>
<feature type="binding site" evidence="1">
    <location>
        <position position="342"/>
    </location>
    <ligand>
        <name>Zn(2+)</name>
        <dbReference type="ChEBI" id="CHEBI:29105"/>
        <note>catalytic</note>
    </ligand>
</feature>
<keyword evidence="1" id="KW-0862">Zinc</keyword>
<dbReference type="PANTHER" id="PTHR45726">
    <property type="entry name" value="LEUKOTRIENE A-4 HYDROLASE"/>
    <property type="match status" value="1"/>
</dbReference>
<dbReference type="InterPro" id="IPR014782">
    <property type="entry name" value="Peptidase_M1_dom"/>
</dbReference>
<evidence type="ECO:0000259" key="4">
    <source>
        <dbReference type="Pfam" id="PF01433"/>
    </source>
</evidence>
<dbReference type="RefSeq" id="WP_091161529.1">
    <property type="nucleotide sequence ID" value="NZ_FNOT01000020.1"/>
</dbReference>
<feature type="signal peptide" evidence="3">
    <location>
        <begin position="1"/>
        <end position="25"/>
    </location>
</feature>
<feature type="binding site" evidence="1">
    <location>
        <position position="346"/>
    </location>
    <ligand>
        <name>Zn(2+)</name>
        <dbReference type="ChEBI" id="CHEBI:29105"/>
        <note>catalytic</note>
    </ligand>
</feature>
<dbReference type="EMBL" id="FNOT01000020">
    <property type="protein sequence ID" value="SDZ09552.1"/>
    <property type="molecule type" value="Genomic_DNA"/>
</dbReference>
<dbReference type="OrthoDB" id="100605at2"/>
<dbReference type="GO" id="GO:0008237">
    <property type="term" value="F:metallopeptidase activity"/>
    <property type="evidence" value="ECO:0007669"/>
    <property type="project" value="InterPro"/>
</dbReference>
<accession>A0A1H3Q7N8</accession>
<dbReference type="InterPro" id="IPR034015">
    <property type="entry name" value="M1_LTA4H"/>
</dbReference>
<evidence type="ECO:0000256" key="1">
    <source>
        <dbReference type="PIRSR" id="PIRSR634015-3"/>
    </source>
</evidence>
<dbReference type="Pfam" id="PF01433">
    <property type="entry name" value="Peptidase_M1"/>
    <property type="match status" value="1"/>
</dbReference>
<feature type="region of interest" description="Disordered" evidence="2">
    <location>
        <begin position="25"/>
        <end position="44"/>
    </location>
</feature>
<proteinExistence type="predicted"/>
<feature type="domain" description="Peptidase M1 membrane alanine aminopeptidase" evidence="4">
    <location>
        <begin position="338"/>
        <end position="462"/>
    </location>
</feature>
<feature type="chain" id="PRO_5038705475" evidence="3">
    <location>
        <begin position="26"/>
        <end position="477"/>
    </location>
</feature>
<keyword evidence="6" id="KW-1185">Reference proteome</keyword>
<dbReference type="AlphaFoldDB" id="A0A1H3Q7N8"/>
<evidence type="ECO:0000313" key="6">
    <source>
        <dbReference type="Proteomes" id="UP000198921"/>
    </source>
</evidence>
<dbReference type="Proteomes" id="UP000198921">
    <property type="component" value="Unassembled WGS sequence"/>
</dbReference>
<dbReference type="PANTHER" id="PTHR45726:SF3">
    <property type="entry name" value="LEUKOTRIENE A-4 HYDROLASE"/>
    <property type="match status" value="1"/>
</dbReference>
<reference evidence="6" key="1">
    <citation type="submission" date="2016-10" db="EMBL/GenBank/DDBJ databases">
        <authorList>
            <person name="Varghese N."/>
            <person name="Submissions S."/>
        </authorList>
    </citation>
    <scope>NUCLEOTIDE SEQUENCE [LARGE SCALE GENOMIC DNA]</scope>
    <source>
        <strain evidence="6">DSM 45422</strain>
    </source>
</reference>
<dbReference type="PROSITE" id="PS51257">
    <property type="entry name" value="PROKAR_LIPOPROTEIN"/>
    <property type="match status" value="1"/>
</dbReference>
<gene>
    <name evidence="5" type="ORF">SAMN05660209_04656</name>
</gene>
<comment type="cofactor">
    <cofactor evidence="1">
        <name>Zn(2+)</name>
        <dbReference type="ChEBI" id="CHEBI:29105"/>
    </cofactor>
    <text evidence="1">Binds 1 zinc ion per subunit.</text>
</comment>
<sequence>MRAGRRWVTVVLACSALVLSGCTSAGRDDAGPEPDVAEPDVAEPWPDRPVVDLRFEVSPDLATVVGREVVEFTPDLDTCELVFRSWPNKPATSRAGSSLTVTAVQVDGRDAAFLDIAAGAPDDAPAGTLVEVPLADCVSAGETLTAELTFDLVLGEEVNERVGTSSDAEVAWFATAFPLLAWERGRGWERGPAVPVNGETAVSEDFLLDSMEVVAPSGYEVLGTGEADGTEDREDGTTVHRFTAPAVRDVAVAVGDLDVSERTIDGVRVRVGLDREVGEADADAWLDQIEESNRGLVDLLGPFPYDDLWVVVLSAQTSGVEFPGAIQFGDVDPDERRGLVTHELAHMWFYGLVGNDQGEHPWLDESFATFAQSVADGDEQPFAHLPVDDFPPVGGSMTYWAAEFRRPNSTYYDTVYTFGGAALVEAREQAGEEAFDAALADYVTVNAHAVATPDDVREAFSDLPEVLGVLREVGALS</sequence>
<evidence type="ECO:0000256" key="3">
    <source>
        <dbReference type="SAM" id="SignalP"/>
    </source>
</evidence>
<protein>
    <submittedName>
        <fullName evidence="5">Peptidase family M1</fullName>
    </submittedName>
</protein>